<dbReference type="Pfam" id="PF01163">
    <property type="entry name" value="RIO1"/>
    <property type="match status" value="1"/>
</dbReference>
<evidence type="ECO:0000256" key="1">
    <source>
        <dbReference type="ARBA" id="ARBA00009196"/>
    </source>
</evidence>
<feature type="region of interest" description="Disordered" evidence="12">
    <location>
        <begin position="32"/>
        <end position="55"/>
    </location>
</feature>
<keyword evidence="5" id="KW-0479">Metal-binding</keyword>
<keyword evidence="9" id="KW-0460">Magnesium</keyword>
<evidence type="ECO:0000256" key="2">
    <source>
        <dbReference type="ARBA" id="ARBA00012513"/>
    </source>
</evidence>
<dbReference type="InterPro" id="IPR018934">
    <property type="entry name" value="RIO_dom"/>
</dbReference>
<evidence type="ECO:0000256" key="7">
    <source>
        <dbReference type="ARBA" id="ARBA00022777"/>
    </source>
</evidence>
<dbReference type="PANTHER" id="PTHR45723">
    <property type="entry name" value="SERINE/THREONINE-PROTEIN KINASE RIO1"/>
    <property type="match status" value="1"/>
</dbReference>
<dbReference type="InterPro" id="IPR011009">
    <property type="entry name" value="Kinase-like_dom_sf"/>
</dbReference>
<dbReference type="RefSeq" id="WP_344057796.1">
    <property type="nucleotide sequence ID" value="NZ_BAAAPU010000003.1"/>
</dbReference>
<evidence type="ECO:0000256" key="4">
    <source>
        <dbReference type="ARBA" id="ARBA00022679"/>
    </source>
</evidence>
<organism evidence="14 15">
    <name type="scientific">Terrabacter lapilli</name>
    <dbReference type="NCBI Taxonomy" id="436231"/>
    <lineage>
        <taxon>Bacteria</taxon>
        <taxon>Bacillati</taxon>
        <taxon>Actinomycetota</taxon>
        <taxon>Actinomycetes</taxon>
        <taxon>Micrococcales</taxon>
        <taxon>Intrasporangiaceae</taxon>
        <taxon>Terrabacter</taxon>
    </lineage>
</organism>
<evidence type="ECO:0000256" key="12">
    <source>
        <dbReference type="SAM" id="MobiDB-lite"/>
    </source>
</evidence>
<evidence type="ECO:0000256" key="6">
    <source>
        <dbReference type="ARBA" id="ARBA00022741"/>
    </source>
</evidence>
<dbReference type="EC" id="2.7.11.1" evidence="2"/>
<sequence length="302" mass="34161">MSHNAFHDDDLEIVDARLTGRRPSHLETQQYAVDTDPDAPPEGDRWSSWDGATHGPKPRPAWVITDLGAVEADLGVLKTGKEADVHLVRRWVPGSPDRDVLMAGKRYRSSRHRMFHRDSGYLEGRRVRKSRETRAMRTRTSFGKELISGLWAFAEFETLVRLWDEGLPVPYPVQMSGEEMLMEFIGTPDGQAAPRLAQVRPDPALLPVLFEQLREAILRLAELGWAHGDLSPYNILLEGDGDTARLVLIDWPQVVDVIGNPHGPEFLERDARNMCEWFTRRGYAVDEGLLFGDLMAAATSRW</sequence>
<gene>
    <name evidence="14" type="ORF">GCM10009817_03380</name>
</gene>
<comment type="catalytic activity">
    <reaction evidence="11">
        <text>L-seryl-[protein] + ATP = O-phospho-L-seryl-[protein] + ADP + H(+)</text>
        <dbReference type="Rhea" id="RHEA:17989"/>
        <dbReference type="Rhea" id="RHEA-COMP:9863"/>
        <dbReference type="Rhea" id="RHEA-COMP:11604"/>
        <dbReference type="ChEBI" id="CHEBI:15378"/>
        <dbReference type="ChEBI" id="CHEBI:29999"/>
        <dbReference type="ChEBI" id="CHEBI:30616"/>
        <dbReference type="ChEBI" id="CHEBI:83421"/>
        <dbReference type="ChEBI" id="CHEBI:456216"/>
        <dbReference type="EC" id="2.7.11.1"/>
    </reaction>
</comment>
<comment type="catalytic activity">
    <reaction evidence="10">
        <text>L-threonyl-[protein] + ATP = O-phospho-L-threonyl-[protein] + ADP + H(+)</text>
        <dbReference type="Rhea" id="RHEA:46608"/>
        <dbReference type="Rhea" id="RHEA-COMP:11060"/>
        <dbReference type="Rhea" id="RHEA-COMP:11605"/>
        <dbReference type="ChEBI" id="CHEBI:15378"/>
        <dbReference type="ChEBI" id="CHEBI:30013"/>
        <dbReference type="ChEBI" id="CHEBI:30616"/>
        <dbReference type="ChEBI" id="CHEBI:61977"/>
        <dbReference type="ChEBI" id="CHEBI:456216"/>
        <dbReference type="EC" id="2.7.11.1"/>
    </reaction>
</comment>
<dbReference type="Proteomes" id="UP001500013">
    <property type="component" value="Unassembled WGS sequence"/>
</dbReference>
<keyword evidence="3" id="KW-0723">Serine/threonine-protein kinase</keyword>
<keyword evidence="8" id="KW-0067">ATP-binding</keyword>
<evidence type="ECO:0000313" key="14">
    <source>
        <dbReference type="EMBL" id="GAA1966817.1"/>
    </source>
</evidence>
<dbReference type="Gene3D" id="3.30.200.20">
    <property type="entry name" value="Phosphorylase Kinase, domain 1"/>
    <property type="match status" value="1"/>
</dbReference>
<keyword evidence="7 14" id="KW-0418">Kinase</keyword>
<keyword evidence="15" id="KW-1185">Reference proteome</keyword>
<keyword evidence="6" id="KW-0547">Nucleotide-binding</keyword>
<comment type="similarity">
    <text evidence="1">Belongs to the protein kinase superfamily. RIO-type Ser/Thr kinase family.</text>
</comment>
<evidence type="ECO:0000256" key="9">
    <source>
        <dbReference type="ARBA" id="ARBA00022842"/>
    </source>
</evidence>
<dbReference type="SMART" id="SM00090">
    <property type="entry name" value="RIO"/>
    <property type="match status" value="1"/>
</dbReference>
<protein>
    <recommendedName>
        <fullName evidence="2">non-specific serine/threonine protein kinase</fullName>
        <ecNumber evidence="2">2.7.11.1</ecNumber>
    </recommendedName>
</protein>
<keyword evidence="4" id="KW-0808">Transferase</keyword>
<evidence type="ECO:0000256" key="10">
    <source>
        <dbReference type="ARBA" id="ARBA00047899"/>
    </source>
</evidence>
<dbReference type="InterPro" id="IPR051272">
    <property type="entry name" value="RIO-type_Ser/Thr_kinase"/>
</dbReference>
<comment type="caution">
    <text evidence="14">The sequence shown here is derived from an EMBL/GenBank/DDBJ whole genome shotgun (WGS) entry which is preliminary data.</text>
</comment>
<dbReference type="SUPFAM" id="SSF56112">
    <property type="entry name" value="Protein kinase-like (PK-like)"/>
    <property type="match status" value="1"/>
</dbReference>
<feature type="domain" description="RIO kinase" evidence="13">
    <location>
        <begin position="47"/>
        <end position="296"/>
    </location>
</feature>
<evidence type="ECO:0000259" key="13">
    <source>
        <dbReference type="SMART" id="SM00090"/>
    </source>
</evidence>
<dbReference type="EMBL" id="BAAAPU010000003">
    <property type="protein sequence ID" value="GAA1966817.1"/>
    <property type="molecule type" value="Genomic_DNA"/>
</dbReference>
<dbReference type="InterPro" id="IPR000687">
    <property type="entry name" value="RIO_kinase"/>
</dbReference>
<evidence type="ECO:0000256" key="8">
    <source>
        <dbReference type="ARBA" id="ARBA00022840"/>
    </source>
</evidence>
<name>A0ABN2RC14_9MICO</name>
<evidence type="ECO:0000256" key="3">
    <source>
        <dbReference type="ARBA" id="ARBA00022527"/>
    </source>
</evidence>
<accession>A0ABN2RC14</accession>
<evidence type="ECO:0000256" key="5">
    <source>
        <dbReference type="ARBA" id="ARBA00022723"/>
    </source>
</evidence>
<evidence type="ECO:0000256" key="11">
    <source>
        <dbReference type="ARBA" id="ARBA00048679"/>
    </source>
</evidence>
<dbReference type="Gene3D" id="1.10.510.10">
    <property type="entry name" value="Transferase(Phosphotransferase) domain 1"/>
    <property type="match status" value="1"/>
</dbReference>
<evidence type="ECO:0000313" key="15">
    <source>
        <dbReference type="Proteomes" id="UP001500013"/>
    </source>
</evidence>
<proteinExistence type="inferred from homology"/>
<reference evidence="14 15" key="1">
    <citation type="journal article" date="2019" name="Int. J. Syst. Evol. Microbiol.">
        <title>The Global Catalogue of Microorganisms (GCM) 10K type strain sequencing project: providing services to taxonomists for standard genome sequencing and annotation.</title>
        <authorList>
            <consortium name="The Broad Institute Genomics Platform"/>
            <consortium name="The Broad Institute Genome Sequencing Center for Infectious Disease"/>
            <person name="Wu L."/>
            <person name="Ma J."/>
        </authorList>
    </citation>
    <scope>NUCLEOTIDE SEQUENCE [LARGE SCALE GENOMIC DNA]</scope>
    <source>
        <strain evidence="14 15">JCM 15628</strain>
    </source>
</reference>
<dbReference type="GO" id="GO:0016301">
    <property type="term" value="F:kinase activity"/>
    <property type="evidence" value="ECO:0007669"/>
    <property type="project" value="UniProtKB-KW"/>
</dbReference>